<keyword evidence="3" id="KW-1185">Reference proteome</keyword>
<sequence length="78" mass="8636">MTPQDPCRNPGPDRSQGPGGRRRLRLFHLSLLLRRRPAGGEDLVATTVVRRRNLLGRAYLAAITPGRVLVTRPTLARA</sequence>
<dbReference type="RefSeq" id="WP_150965696.1">
    <property type="nucleotide sequence ID" value="NZ_VZZJ01000023.1"/>
</dbReference>
<reference evidence="2 3" key="1">
    <citation type="submission" date="2019-09" db="EMBL/GenBank/DDBJ databases">
        <title>YIM 132548 draft genome.</title>
        <authorList>
            <person name="Jiang L."/>
        </authorList>
    </citation>
    <scope>NUCLEOTIDE SEQUENCE [LARGE SCALE GENOMIC DNA]</scope>
    <source>
        <strain evidence="2 3">YIM 132548</strain>
    </source>
</reference>
<dbReference type="EMBL" id="VZZJ01000023">
    <property type="protein sequence ID" value="KAB1070874.1"/>
    <property type="molecule type" value="Genomic_DNA"/>
</dbReference>
<dbReference type="AlphaFoldDB" id="A0A6N6MNG2"/>
<feature type="region of interest" description="Disordered" evidence="1">
    <location>
        <begin position="1"/>
        <end position="21"/>
    </location>
</feature>
<comment type="caution">
    <text evidence="2">The sequence shown here is derived from an EMBL/GenBank/DDBJ whole genome shotgun (WGS) entry which is preliminary data.</text>
</comment>
<dbReference type="InterPro" id="IPR021295">
    <property type="entry name" value="DUF2867"/>
</dbReference>
<organism evidence="2 3">
    <name type="scientific">Methylobacterium planeticum</name>
    <dbReference type="NCBI Taxonomy" id="2615211"/>
    <lineage>
        <taxon>Bacteria</taxon>
        <taxon>Pseudomonadati</taxon>
        <taxon>Pseudomonadota</taxon>
        <taxon>Alphaproteobacteria</taxon>
        <taxon>Hyphomicrobiales</taxon>
        <taxon>Methylobacteriaceae</taxon>
        <taxon>Methylobacterium</taxon>
    </lineage>
</organism>
<protein>
    <submittedName>
        <fullName evidence="2">DUF2867 domain-containing protein</fullName>
    </submittedName>
</protein>
<proteinExistence type="predicted"/>
<gene>
    <name evidence="2" type="ORF">F6X51_21360</name>
</gene>
<accession>A0A6N6MNG2</accession>
<dbReference type="Proteomes" id="UP000441523">
    <property type="component" value="Unassembled WGS sequence"/>
</dbReference>
<name>A0A6N6MNG2_9HYPH</name>
<evidence type="ECO:0000313" key="3">
    <source>
        <dbReference type="Proteomes" id="UP000441523"/>
    </source>
</evidence>
<evidence type="ECO:0000256" key="1">
    <source>
        <dbReference type="SAM" id="MobiDB-lite"/>
    </source>
</evidence>
<evidence type="ECO:0000313" key="2">
    <source>
        <dbReference type="EMBL" id="KAB1070874.1"/>
    </source>
</evidence>
<dbReference type="Pfam" id="PF11066">
    <property type="entry name" value="DUF2867"/>
    <property type="match status" value="1"/>
</dbReference>